<proteinExistence type="predicted"/>
<reference evidence="1" key="3">
    <citation type="submission" date="2025-09" db="UniProtKB">
        <authorList>
            <consortium name="Ensembl"/>
        </authorList>
    </citation>
    <scope>IDENTIFICATION</scope>
</reference>
<evidence type="ECO:0000313" key="1">
    <source>
        <dbReference type="Ensembl" id="ENSOARP00020043808.1"/>
    </source>
</evidence>
<accession>A0AC11DGK7</accession>
<protein>
    <submittedName>
        <fullName evidence="1">Arginase 2</fullName>
    </submittedName>
</protein>
<name>A0AC11DGK7_SHEEP</name>
<gene>
    <name evidence="1" type="primary">ARG2</name>
</gene>
<dbReference type="Ensembl" id="ENSOART00020063793.1">
    <property type="protein sequence ID" value="ENSOARP00020043808.1"/>
    <property type="gene ID" value="ENSOARG00020019519.2"/>
</dbReference>
<reference evidence="1" key="2">
    <citation type="submission" date="2025-08" db="UniProtKB">
        <authorList>
            <consortium name="Ensembl"/>
        </authorList>
    </citation>
    <scope>IDENTIFICATION</scope>
</reference>
<reference evidence="1" key="1">
    <citation type="submission" date="2020-11" db="EMBL/GenBank/DDBJ databases">
        <authorList>
            <person name="Davenport K.M."/>
            <person name="Bickhart D.M."/>
            <person name="Smith T.P.L."/>
            <person name="Murdoch B.M."/>
            <person name="Rosen B.D."/>
        </authorList>
    </citation>
    <scope>NUCLEOTIDE SEQUENCE [LARGE SCALE GENOMIC DNA]</scope>
    <source>
        <strain evidence="1">OAR_USU_Benz2616</strain>
    </source>
</reference>
<sequence>MSSPSQLFRRTGICQACICAKSHDPRAYVRVGWFESSAEFANFEAGVRRPLPAKGHTSPGPPSYWPGPRSWPCGVSGRGLSLAREPRPEPSDISESRGKEQQWAGPAGSRPLRLLLPALPIMSLRSHLSRLLRTQVHSVRKKSVHSVAVIGAPFSQGQKRKGVECGPAAVREAGLIKRLSDLGCHLKDFGDLNFTPVPKDDLYNNLIVNPRSVGLANQELAEVVSRAVSGGYSCVTVGGDHSLAIGTISGHARHCPDLGVIWVDAHADINTPLTTSSGNLHGQPVSFLLRELQDKVPQLPGFSWIKPCISSPSIVYIGLRDVDPPEHFILKNYDIQYFSMRDIDRLGIQKVMEQTFDLLIGKRQRPIHLSFDIDAFDPTLAPATGTPVVGGLTYREGMYITEEIHSTGLLSALDLVEVNPRLAVSEEEAKATASLAVDVIASSFGQTREGGHVVYDQLPTPSSPDESESEERVRI</sequence>
<organism evidence="1">
    <name type="scientific">Ovis aries</name>
    <name type="common">Sheep</name>
    <dbReference type="NCBI Taxonomy" id="9940"/>
    <lineage>
        <taxon>Eukaryota</taxon>
        <taxon>Metazoa</taxon>
        <taxon>Chordata</taxon>
        <taxon>Craniata</taxon>
        <taxon>Vertebrata</taxon>
        <taxon>Euteleostomi</taxon>
        <taxon>Mammalia</taxon>
        <taxon>Eutheria</taxon>
        <taxon>Laurasiatheria</taxon>
        <taxon>Artiodactyla</taxon>
        <taxon>Ruminantia</taxon>
        <taxon>Pecora</taxon>
        <taxon>Bovidae</taxon>
        <taxon>Caprinae</taxon>
        <taxon>Ovis</taxon>
    </lineage>
</organism>